<keyword evidence="2" id="KW-1133">Transmembrane helix</keyword>
<keyword evidence="2" id="KW-0812">Transmembrane</keyword>
<dbReference type="GO" id="GO:0043139">
    <property type="term" value="F:5'-3' DNA helicase activity"/>
    <property type="evidence" value="ECO:0007669"/>
    <property type="project" value="UniProtKB-EC"/>
</dbReference>
<dbReference type="CDD" id="cd18809">
    <property type="entry name" value="SF1_C_RecD"/>
    <property type="match status" value="1"/>
</dbReference>
<dbReference type="SUPFAM" id="SSF52540">
    <property type="entry name" value="P-loop containing nucleoside triphosphate hydrolases"/>
    <property type="match status" value="2"/>
</dbReference>
<dbReference type="Pfam" id="PF05970">
    <property type="entry name" value="PIF1"/>
    <property type="match status" value="1"/>
</dbReference>
<organism evidence="6 7">
    <name type="scientific">Lactuca sativa</name>
    <name type="common">Garden lettuce</name>
    <dbReference type="NCBI Taxonomy" id="4236"/>
    <lineage>
        <taxon>Eukaryota</taxon>
        <taxon>Viridiplantae</taxon>
        <taxon>Streptophyta</taxon>
        <taxon>Embryophyta</taxon>
        <taxon>Tracheophyta</taxon>
        <taxon>Spermatophyta</taxon>
        <taxon>Magnoliopsida</taxon>
        <taxon>eudicotyledons</taxon>
        <taxon>Gunneridae</taxon>
        <taxon>Pentapetalae</taxon>
        <taxon>asterids</taxon>
        <taxon>campanulids</taxon>
        <taxon>Asterales</taxon>
        <taxon>Asteraceae</taxon>
        <taxon>Cichorioideae</taxon>
        <taxon>Cichorieae</taxon>
        <taxon>Lactucinae</taxon>
        <taxon>Lactuca</taxon>
    </lineage>
</organism>
<evidence type="ECO:0000259" key="5">
    <source>
        <dbReference type="Pfam" id="PF21530"/>
    </source>
</evidence>
<dbReference type="GO" id="GO:0005524">
    <property type="term" value="F:ATP binding"/>
    <property type="evidence" value="ECO:0007669"/>
    <property type="project" value="UniProtKB-KW"/>
</dbReference>
<keyword evidence="7" id="KW-1185">Reference proteome</keyword>
<dbReference type="EC" id="5.6.2.3" evidence="1"/>
<keyword evidence="1" id="KW-0378">Hydrolase</keyword>
<dbReference type="SUPFAM" id="SSF50249">
    <property type="entry name" value="Nucleic acid-binding proteins"/>
    <property type="match status" value="1"/>
</dbReference>
<dbReference type="InterPro" id="IPR027417">
    <property type="entry name" value="P-loop_NTPase"/>
</dbReference>
<feature type="transmembrane region" description="Helical" evidence="2">
    <location>
        <begin position="49"/>
        <end position="69"/>
    </location>
</feature>
<protein>
    <recommendedName>
        <fullName evidence="1">ATP-dependent DNA helicase</fullName>
        <ecNumber evidence="1">5.6.2.3</ecNumber>
    </recommendedName>
</protein>
<evidence type="ECO:0000256" key="1">
    <source>
        <dbReference type="RuleBase" id="RU363044"/>
    </source>
</evidence>
<evidence type="ECO:0000313" key="6">
    <source>
        <dbReference type="EMBL" id="KAJ0219472.1"/>
    </source>
</evidence>
<dbReference type="EMBL" id="NBSK02000003">
    <property type="protein sequence ID" value="KAJ0219472.1"/>
    <property type="molecule type" value="Genomic_DNA"/>
</dbReference>
<keyword evidence="1" id="KW-0547">Nucleotide-binding</keyword>
<evidence type="ECO:0000259" key="3">
    <source>
        <dbReference type="Pfam" id="PF05970"/>
    </source>
</evidence>
<sequence length="1581" mass="180385">MAALNHEADDVRDGKIDLSKMVVNLKNHFYYLQEGYVKMLVKKNDMKKLKCLLGFLFVVGIRVGTYKPITTIVTSTSTCAPLAGTVLCTGCSISSLYFYNLIAVSHTSPIIRKKHGNKLGLKFPCYSIESVSEFYVRMIENHEQKLGLKFPWGHKRSKQDSGLNGAPKTTRQRFLILLSVALVLFPTFGFQKGPSTAYLDLGDCDQICEHCYACFWYFPLLFVFGEHGWSIELKQVNDGCIGDKQLTMNMFYSFQLHDRFNIYALLPRGGRLFQQFLVNAYISIEQNRLDYIESMQDVFRTEYLQGVHDALLKGDSDGHEVGKRTIFPASFTGGSRYMYKHYQDALAICRVHGNPQYFITYTCNVKWPEISRYLAQYPGMKAKVRADIIARIFEMKVKDFIHYLKNEKPFGQVVAEHLDQFISAEIPDPVVDPQLYKIVTELMMHGPCGLAKMKAPCMFDGVCSKHFPKNMKMSHGLIRMDARFICPHEAAWRIFNFHIHHRNPAVQVLAVHLENMQTITFKDKQLLQDVVDDPMIKKTTLTQWLKNNQIDDSGHHLTYLDYLSKYKWIARGKDWCRRKSKKTPPIGRLIYIHPTWGELFYLRTSQSPDSLALWTKQWWRMSDDIVQRAAADSHVVNLHVNEVDLQQYVVYELEILLNSNNSYSLLCDYGLPMPPPHLLAELKNKLFMEERNYDRVSMSQKKEVMVSALNSKQHIIYETIMKASLKNHQLLMFVYGHGGTGKTFLWTTIISALSISKNTQLARLLSETALIIWDAAPMIDRRCFEALDKTLKDILNEPTQSFGGKSVLLGGDFRQTLPVKPKASKRDIIESSIVESSVWSHFKVCKLSKNMRLLQPNLSTKEKEEIAAFSSWLLQIGDGRVGVDDEDDPTDTKWVEILEKYLIPDHEDALKDLVRFIYDEDIFHNPTATMFCDKAIVYPKNETADEINNLILCNLPGKPIIYLSFDSIIPHTNDRGDTKVLYPSEYLNLLNFSGFPTHRLQLKVGIPIMLLRNMNQMEGLCNGTRMIITQLLPRLIQAEVITGVQIGHKVYIPRITLNHTDKELPFVFKRKQFPVRVCYAMTINKSQGQSLNKIGIYLPHPIFSHGQLYVALSRATSAAGLKILIKRQEDQPSNCTKNIVFSNFLAKLESAQVEVEGIKQLQDSTKMDTSMVANLNPGDGDKPIEIKVIWKLLSYGKKVECCYIFLDKSGDAIEACGFLGDKGYFDSIIRMDGCYSVSNYMCDNANTFFVTVPHKTKIKLGRAAKFEEIRDDGFPVYYFNFLAYDYIGRVENVYEVVRTQGNAILKLKLENLRYFLSHISNKDHNISYLISEICMFNGTMIETTFLDEAANLFDKEAIETLPSPVIVAITSMKVTHCLGNLQLTATPASYIYINPTIPKAVVVAAEFLERHNQNPVLKIQYQKGAQFTCKASLVSIDASKGWFYKACHECRKKLQKRGNTLACEDHDQVAKPNNLFFITAYIADETAQAKIVFFDAATRMLFQTDCNTLIDHHGYIDPYTLPAPLIILIGQPKIIQFRFARFCRPGAKDFVADAVFEDIVSPEKESHTETDIINQPTASAS</sequence>
<dbReference type="GO" id="GO:0006310">
    <property type="term" value="P:DNA recombination"/>
    <property type="evidence" value="ECO:0007669"/>
    <property type="project" value="UniProtKB-KW"/>
</dbReference>
<evidence type="ECO:0000313" key="7">
    <source>
        <dbReference type="Proteomes" id="UP000235145"/>
    </source>
</evidence>
<dbReference type="Gene3D" id="3.40.50.300">
    <property type="entry name" value="P-loop containing nucleotide triphosphate hydrolases"/>
    <property type="match status" value="2"/>
</dbReference>
<feature type="transmembrane region" description="Helical" evidence="2">
    <location>
        <begin position="174"/>
        <end position="190"/>
    </location>
</feature>
<dbReference type="GO" id="GO:0016787">
    <property type="term" value="F:hydrolase activity"/>
    <property type="evidence" value="ECO:0007669"/>
    <property type="project" value="UniProtKB-KW"/>
</dbReference>
<dbReference type="InterPro" id="IPR025476">
    <property type="entry name" value="Helitron_helicase-like"/>
</dbReference>
<comment type="caution">
    <text evidence="6">The sequence shown here is derived from an EMBL/GenBank/DDBJ whole genome shotgun (WGS) entry which is preliminary data.</text>
</comment>
<evidence type="ECO:0000259" key="4">
    <source>
        <dbReference type="Pfam" id="PF14214"/>
    </source>
</evidence>
<comment type="catalytic activity">
    <reaction evidence="1">
        <text>ATP + H2O = ADP + phosphate + H(+)</text>
        <dbReference type="Rhea" id="RHEA:13065"/>
        <dbReference type="ChEBI" id="CHEBI:15377"/>
        <dbReference type="ChEBI" id="CHEBI:15378"/>
        <dbReference type="ChEBI" id="CHEBI:30616"/>
        <dbReference type="ChEBI" id="CHEBI:43474"/>
        <dbReference type="ChEBI" id="CHEBI:456216"/>
        <dbReference type="EC" id="5.6.2.3"/>
    </reaction>
</comment>
<dbReference type="Proteomes" id="UP000235145">
    <property type="component" value="Unassembled WGS sequence"/>
</dbReference>
<feature type="domain" description="DNA helicase Pif1-like DEAD-box helicase" evidence="3">
    <location>
        <begin position="751"/>
        <end position="883"/>
    </location>
</feature>
<dbReference type="GO" id="GO:0000723">
    <property type="term" value="P:telomere maintenance"/>
    <property type="evidence" value="ECO:0007669"/>
    <property type="project" value="InterPro"/>
</dbReference>
<dbReference type="PANTHER" id="PTHR10492">
    <property type="match status" value="1"/>
</dbReference>
<dbReference type="PANTHER" id="PTHR10492:SF96">
    <property type="entry name" value="ATP-DEPENDENT DNA HELICASE"/>
    <property type="match status" value="1"/>
</dbReference>
<dbReference type="FunFam" id="3.40.50.300:FF:002884">
    <property type="entry name" value="ATP-dependent DNA helicase"/>
    <property type="match status" value="1"/>
</dbReference>
<feature type="transmembrane region" description="Helical" evidence="2">
    <location>
        <begin position="81"/>
        <end position="104"/>
    </location>
</feature>
<keyword evidence="2" id="KW-0472">Membrane</keyword>
<keyword evidence="1" id="KW-0067">ATP-binding</keyword>
<keyword evidence="1" id="KW-0234">DNA repair</keyword>
<reference evidence="6 7" key="1">
    <citation type="journal article" date="2017" name="Nat. Commun.">
        <title>Genome assembly with in vitro proximity ligation data and whole-genome triplication in lettuce.</title>
        <authorList>
            <person name="Reyes-Chin-Wo S."/>
            <person name="Wang Z."/>
            <person name="Yang X."/>
            <person name="Kozik A."/>
            <person name="Arikit S."/>
            <person name="Song C."/>
            <person name="Xia L."/>
            <person name="Froenicke L."/>
            <person name="Lavelle D.O."/>
            <person name="Truco M.J."/>
            <person name="Xia R."/>
            <person name="Zhu S."/>
            <person name="Xu C."/>
            <person name="Xu H."/>
            <person name="Xu X."/>
            <person name="Cox K."/>
            <person name="Korf I."/>
            <person name="Meyers B.C."/>
            <person name="Michelmore R.W."/>
        </authorList>
    </citation>
    <scope>NUCLEOTIDE SEQUENCE [LARGE SCALE GENOMIC DNA]</scope>
    <source>
        <strain evidence="7">cv. Salinas</strain>
        <tissue evidence="6">Seedlings</tissue>
    </source>
</reference>
<dbReference type="InterPro" id="IPR010285">
    <property type="entry name" value="DNA_helicase_pif1-like_DEAD"/>
</dbReference>
<evidence type="ECO:0000256" key="2">
    <source>
        <dbReference type="SAM" id="Phobius"/>
    </source>
</evidence>
<accession>A0A9R1W425</accession>
<dbReference type="InterPro" id="IPR049163">
    <property type="entry name" value="Pif1-like_2B_dom"/>
</dbReference>
<feature type="domain" description="DNA helicase Pif1-like 2B" evidence="5">
    <location>
        <begin position="985"/>
        <end position="1031"/>
    </location>
</feature>
<dbReference type="Pfam" id="PF21530">
    <property type="entry name" value="Pif1_2B_dom"/>
    <property type="match status" value="1"/>
</dbReference>
<keyword evidence="1" id="KW-0347">Helicase</keyword>
<comment type="similarity">
    <text evidence="1">Belongs to the helicase family.</text>
</comment>
<gene>
    <name evidence="6" type="ORF">LSAT_V11C300132210</name>
</gene>
<name>A0A9R1W425_LACSA</name>
<keyword evidence="1" id="KW-0227">DNA damage</keyword>
<dbReference type="GO" id="GO:0006281">
    <property type="term" value="P:DNA repair"/>
    <property type="evidence" value="ECO:0007669"/>
    <property type="project" value="UniProtKB-KW"/>
</dbReference>
<keyword evidence="1" id="KW-0233">DNA recombination</keyword>
<comment type="cofactor">
    <cofactor evidence="1">
        <name>Mg(2+)</name>
        <dbReference type="ChEBI" id="CHEBI:18420"/>
    </cofactor>
</comment>
<proteinExistence type="inferred from homology"/>
<dbReference type="InterPro" id="IPR012340">
    <property type="entry name" value="NA-bd_OB-fold"/>
</dbReference>
<dbReference type="Pfam" id="PF14214">
    <property type="entry name" value="Helitron_like_N"/>
    <property type="match status" value="1"/>
</dbReference>
<dbReference type="Gene3D" id="2.40.50.140">
    <property type="entry name" value="Nucleic acid-binding proteins"/>
    <property type="match status" value="2"/>
</dbReference>
<feature type="domain" description="Helitron helicase-like" evidence="4">
    <location>
        <begin position="251"/>
        <end position="415"/>
    </location>
</feature>